<keyword evidence="3" id="KW-1185">Reference proteome</keyword>
<accession>A0ABM0MGS6</accession>
<feature type="transmembrane region" description="Helical" evidence="1">
    <location>
        <begin position="47"/>
        <end position="65"/>
    </location>
</feature>
<evidence type="ECO:0000259" key="2">
    <source>
        <dbReference type="Pfam" id="PF02932"/>
    </source>
</evidence>
<dbReference type="InterPro" id="IPR038050">
    <property type="entry name" value="Neuro_actylchol_rec"/>
</dbReference>
<name>A0ABM0MGS6_SACKO</name>
<dbReference type="Proteomes" id="UP000694865">
    <property type="component" value="Unplaced"/>
</dbReference>
<keyword evidence="1" id="KW-0812">Transmembrane</keyword>
<reference evidence="4" key="1">
    <citation type="submission" date="2025-08" db="UniProtKB">
        <authorList>
            <consortium name="RefSeq"/>
        </authorList>
    </citation>
    <scope>IDENTIFICATION</scope>
    <source>
        <tissue evidence="4">Testes</tissue>
    </source>
</reference>
<dbReference type="Gene3D" id="1.20.58.390">
    <property type="entry name" value="Neurotransmitter-gated ion-channel transmembrane domain"/>
    <property type="match status" value="2"/>
</dbReference>
<keyword evidence="1" id="KW-1133">Transmembrane helix</keyword>
<feature type="transmembrane region" description="Helical" evidence="1">
    <location>
        <begin position="174"/>
        <end position="202"/>
    </location>
</feature>
<keyword evidence="1" id="KW-0472">Membrane</keyword>
<proteinExistence type="predicted"/>
<evidence type="ECO:0000313" key="4">
    <source>
        <dbReference type="RefSeq" id="XP_006819217.1"/>
    </source>
</evidence>
<gene>
    <name evidence="4" type="primary">LOC102806958</name>
</gene>
<protein>
    <submittedName>
        <fullName evidence="4">Neuronal acetylcholine receptor subunit alpha-9-like</fullName>
    </submittedName>
</protein>
<organism evidence="3 4">
    <name type="scientific">Saccoglossus kowalevskii</name>
    <name type="common">Acorn worm</name>
    <dbReference type="NCBI Taxonomy" id="10224"/>
    <lineage>
        <taxon>Eukaryota</taxon>
        <taxon>Metazoa</taxon>
        <taxon>Hemichordata</taxon>
        <taxon>Enteropneusta</taxon>
        <taxon>Harrimaniidae</taxon>
        <taxon>Saccoglossus</taxon>
    </lineage>
</organism>
<dbReference type="RefSeq" id="XP_006819217.1">
    <property type="nucleotide sequence ID" value="XM_006819154.1"/>
</dbReference>
<dbReference type="InterPro" id="IPR036719">
    <property type="entry name" value="Neuro-gated_channel_TM_sf"/>
</dbReference>
<sequence length="233" mass="26695">MMPRTSDEIPLIGQYYAATMFLISISTAMNVAVLNVNERGALGVFEVPRWIRIVVLKYMATLVFMSDCSKSRMIKTASLDRTQGNSSVNSKYYVQRDCSGNSTGSMNNRHCRMPMGTGYNEQDMLLEDRSDHTTLDGCSDRRLHRLEKTVDLILRHLKTAQRRKEKYTIVRQEWALVATVLDRVLLTMFVLCTGITTLTLLLQRQGPLIPFDPFDEYAVFDLEQYQPNIAYDT</sequence>
<feature type="transmembrane region" description="Helical" evidence="1">
    <location>
        <begin position="12"/>
        <end position="35"/>
    </location>
</feature>
<evidence type="ECO:0000313" key="3">
    <source>
        <dbReference type="Proteomes" id="UP000694865"/>
    </source>
</evidence>
<dbReference type="Pfam" id="PF02932">
    <property type="entry name" value="Neur_chan_memb"/>
    <property type="match status" value="1"/>
</dbReference>
<dbReference type="GeneID" id="102806958"/>
<dbReference type="SUPFAM" id="SSF90112">
    <property type="entry name" value="Neurotransmitter-gated ion-channel transmembrane pore"/>
    <property type="match status" value="1"/>
</dbReference>
<dbReference type="InterPro" id="IPR006029">
    <property type="entry name" value="Neurotrans-gated_channel_TM"/>
</dbReference>
<feature type="domain" description="Neurotransmitter-gated ion-channel transmembrane" evidence="2">
    <location>
        <begin position="2"/>
        <end position="200"/>
    </location>
</feature>
<evidence type="ECO:0000256" key="1">
    <source>
        <dbReference type="SAM" id="Phobius"/>
    </source>
</evidence>